<dbReference type="EMBL" id="HBEM01002228">
    <property type="protein sequence ID" value="CAD8431291.1"/>
    <property type="molecule type" value="Transcribed_RNA"/>
</dbReference>
<feature type="domain" description="Amino acid transporter transmembrane" evidence="6">
    <location>
        <begin position="2"/>
        <end position="325"/>
    </location>
</feature>
<protein>
    <recommendedName>
        <fullName evidence="6">Amino acid transporter transmembrane domain-containing protein</fullName>
    </recommendedName>
</protein>
<name>A0A7S0GQG4_9EUKA</name>
<evidence type="ECO:0000256" key="3">
    <source>
        <dbReference type="ARBA" id="ARBA00022989"/>
    </source>
</evidence>
<dbReference type="InterPro" id="IPR013057">
    <property type="entry name" value="AA_transpt_TM"/>
</dbReference>
<evidence type="ECO:0000256" key="2">
    <source>
        <dbReference type="ARBA" id="ARBA00022692"/>
    </source>
</evidence>
<feature type="transmembrane region" description="Helical" evidence="5">
    <location>
        <begin position="274"/>
        <end position="298"/>
    </location>
</feature>
<dbReference type="PANTHER" id="PTHR22950:SF685">
    <property type="entry name" value="AMINO ACID TRANSPORTER PROTEIN"/>
    <property type="match status" value="1"/>
</dbReference>
<feature type="transmembrane region" description="Helical" evidence="5">
    <location>
        <begin position="151"/>
        <end position="175"/>
    </location>
</feature>
<feature type="transmembrane region" description="Helical" evidence="5">
    <location>
        <begin position="70"/>
        <end position="93"/>
    </location>
</feature>
<feature type="transmembrane region" description="Helical" evidence="5">
    <location>
        <begin position="195"/>
        <end position="217"/>
    </location>
</feature>
<feature type="transmembrane region" description="Helical" evidence="5">
    <location>
        <begin position="47"/>
        <end position="63"/>
    </location>
</feature>
<dbReference type="GO" id="GO:0005774">
    <property type="term" value="C:vacuolar membrane"/>
    <property type="evidence" value="ECO:0007669"/>
    <property type="project" value="TreeGrafter"/>
</dbReference>
<dbReference type="PANTHER" id="PTHR22950">
    <property type="entry name" value="AMINO ACID TRANSPORTER"/>
    <property type="match status" value="1"/>
</dbReference>
<dbReference type="GO" id="GO:0015179">
    <property type="term" value="F:L-amino acid transmembrane transporter activity"/>
    <property type="evidence" value="ECO:0007669"/>
    <property type="project" value="TreeGrafter"/>
</dbReference>
<evidence type="ECO:0000256" key="5">
    <source>
        <dbReference type="SAM" id="Phobius"/>
    </source>
</evidence>
<proteinExistence type="predicted"/>
<keyword evidence="3 5" id="KW-1133">Transmembrane helix</keyword>
<comment type="subcellular location">
    <subcellularLocation>
        <location evidence="1">Membrane</location>
        <topology evidence="1">Multi-pass membrane protein</topology>
    </subcellularLocation>
</comment>
<evidence type="ECO:0000259" key="6">
    <source>
        <dbReference type="Pfam" id="PF01490"/>
    </source>
</evidence>
<feature type="transmembrane region" description="Helical" evidence="5">
    <location>
        <begin position="310"/>
        <end position="327"/>
    </location>
</feature>
<keyword evidence="4 5" id="KW-0472">Membrane</keyword>
<evidence type="ECO:0000256" key="1">
    <source>
        <dbReference type="ARBA" id="ARBA00004141"/>
    </source>
</evidence>
<evidence type="ECO:0000256" key="4">
    <source>
        <dbReference type="ARBA" id="ARBA00023136"/>
    </source>
</evidence>
<accession>A0A7S0GQG4</accession>
<gene>
    <name evidence="7" type="ORF">LAMO00422_LOCUS1611</name>
</gene>
<organism evidence="7">
    <name type="scientific">Amorphochlora amoebiformis</name>
    <dbReference type="NCBI Taxonomy" id="1561963"/>
    <lineage>
        <taxon>Eukaryota</taxon>
        <taxon>Sar</taxon>
        <taxon>Rhizaria</taxon>
        <taxon>Cercozoa</taxon>
        <taxon>Chlorarachniophyceae</taxon>
        <taxon>Amorphochlora</taxon>
    </lineage>
</organism>
<feature type="transmembrane region" description="Helical" evidence="5">
    <location>
        <begin position="12"/>
        <end position="35"/>
    </location>
</feature>
<sequence length="331" mass="36072">MSLAKQSLGTGGEVVAGMALAGEFIGTSMVLLYTVWDLLARLLKSDFAPVTATTAVLLLPFLWHSHWSNLAYINAFALFATVLAIVVMMYSILENPQHAADNVTESWFTHIPPVSKLVFATGLQMVALGSGTPTIPSILSQTANPRMFNMGVILPSMISVAIFSFVVAMSGILAYGANTEFLLTDNLISDGNFGIIVSAMIVFATFATIPPVLAMTADPFVVIYDKLTQSEVFIRTKVKNVGFRKHRLASRTLRYMVFGMITVSSYFLRNNMGLVLEVTGLVCMSMTALVLPLVMSLIVFWDQDTLLKKVLSMAIISTSVMTTVVYFCTLD</sequence>
<reference evidence="7" key="1">
    <citation type="submission" date="2021-01" db="EMBL/GenBank/DDBJ databases">
        <authorList>
            <person name="Corre E."/>
            <person name="Pelletier E."/>
            <person name="Niang G."/>
            <person name="Scheremetjew M."/>
            <person name="Finn R."/>
            <person name="Kale V."/>
            <person name="Holt S."/>
            <person name="Cochrane G."/>
            <person name="Meng A."/>
            <person name="Brown T."/>
            <person name="Cohen L."/>
        </authorList>
    </citation>
    <scope>NUCLEOTIDE SEQUENCE</scope>
    <source>
        <strain evidence="7">CCMP2058</strain>
    </source>
</reference>
<keyword evidence="2 5" id="KW-0812">Transmembrane</keyword>
<evidence type="ECO:0000313" key="7">
    <source>
        <dbReference type="EMBL" id="CAD8431291.1"/>
    </source>
</evidence>
<dbReference type="Pfam" id="PF01490">
    <property type="entry name" value="Aa_trans"/>
    <property type="match status" value="1"/>
</dbReference>
<dbReference type="AlphaFoldDB" id="A0A7S0GQG4"/>
<feature type="transmembrane region" description="Helical" evidence="5">
    <location>
        <begin position="117"/>
        <end position="139"/>
    </location>
</feature>